<protein>
    <submittedName>
        <fullName evidence="5">SDR family NAD(P)-dependent oxidoreductase</fullName>
    </submittedName>
</protein>
<evidence type="ECO:0000313" key="6">
    <source>
        <dbReference type="Proteomes" id="UP000468735"/>
    </source>
</evidence>
<dbReference type="Proteomes" id="UP000468735">
    <property type="component" value="Unassembled WGS sequence"/>
</dbReference>
<dbReference type="Pfam" id="PF00106">
    <property type="entry name" value="adh_short"/>
    <property type="match status" value="1"/>
</dbReference>
<dbReference type="Gene3D" id="3.40.50.720">
    <property type="entry name" value="NAD(P)-binding Rossmann-like Domain"/>
    <property type="match status" value="1"/>
</dbReference>
<dbReference type="AlphaFoldDB" id="A0A6H9YLQ8"/>
<dbReference type="OrthoDB" id="3566316at2"/>
<feature type="domain" description="Ketoreductase" evidence="4">
    <location>
        <begin position="6"/>
        <end position="185"/>
    </location>
</feature>
<name>A0A6H9YLQ8_9ACTN</name>
<sequence>MKLQDKVAVVTGGTAGIGKAIAAAFLAEGARVVINGRSPEKGEKALAELGAGDRAVFCRGDVNDKDDIERLITTAVDTFGRLDILVNNAGGAARLAPVTELTDEDWDLHMKWNLYSTFYATRAALRLMLPRKWGRVINISSVEGKHGKPVITPYVTAKHAINGFTKAVAKEVGTEGITVNALCPGIIITDIVKDEGPRTAEAMGITYEQLIEMYVQDSAIKRPNTVEEVAAVAVLLASDAGAGITGAMLSIDGGTAAY</sequence>
<keyword evidence="2" id="KW-0560">Oxidoreductase</keyword>
<dbReference type="FunFam" id="3.40.50.720:FF:000084">
    <property type="entry name" value="Short-chain dehydrogenase reductase"/>
    <property type="match status" value="1"/>
</dbReference>
<dbReference type="PRINTS" id="PR00081">
    <property type="entry name" value="GDHRDH"/>
</dbReference>
<gene>
    <name evidence="5" type="ORF">F8566_45265</name>
</gene>
<dbReference type="PRINTS" id="PR00080">
    <property type="entry name" value="SDRFAMILY"/>
</dbReference>
<dbReference type="GO" id="GO:0032787">
    <property type="term" value="P:monocarboxylic acid metabolic process"/>
    <property type="evidence" value="ECO:0007669"/>
    <property type="project" value="UniProtKB-ARBA"/>
</dbReference>
<dbReference type="SMART" id="SM00822">
    <property type="entry name" value="PKS_KR"/>
    <property type="match status" value="1"/>
</dbReference>
<dbReference type="InterPro" id="IPR057326">
    <property type="entry name" value="KR_dom"/>
</dbReference>
<dbReference type="PANTHER" id="PTHR42879:SF2">
    <property type="entry name" value="3-OXOACYL-[ACYL-CARRIER-PROTEIN] REDUCTASE FABG"/>
    <property type="match status" value="1"/>
</dbReference>
<dbReference type="PANTHER" id="PTHR42879">
    <property type="entry name" value="3-OXOACYL-(ACYL-CARRIER-PROTEIN) REDUCTASE"/>
    <property type="match status" value="1"/>
</dbReference>
<dbReference type="EMBL" id="WBMT01000030">
    <property type="protein sequence ID" value="KAB2340400.1"/>
    <property type="molecule type" value="Genomic_DNA"/>
</dbReference>
<evidence type="ECO:0000256" key="3">
    <source>
        <dbReference type="RuleBase" id="RU000363"/>
    </source>
</evidence>
<proteinExistence type="inferred from homology"/>
<evidence type="ECO:0000256" key="1">
    <source>
        <dbReference type="ARBA" id="ARBA00006484"/>
    </source>
</evidence>
<dbReference type="InterPro" id="IPR036291">
    <property type="entry name" value="NAD(P)-bd_dom_sf"/>
</dbReference>
<dbReference type="InterPro" id="IPR002347">
    <property type="entry name" value="SDR_fam"/>
</dbReference>
<dbReference type="GO" id="GO:0016491">
    <property type="term" value="F:oxidoreductase activity"/>
    <property type="evidence" value="ECO:0007669"/>
    <property type="project" value="UniProtKB-KW"/>
</dbReference>
<keyword evidence="6" id="KW-1185">Reference proteome</keyword>
<organism evidence="5 6">
    <name type="scientific">Actinomadura rudentiformis</name>
    <dbReference type="NCBI Taxonomy" id="359158"/>
    <lineage>
        <taxon>Bacteria</taxon>
        <taxon>Bacillati</taxon>
        <taxon>Actinomycetota</taxon>
        <taxon>Actinomycetes</taxon>
        <taxon>Streptosporangiales</taxon>
        <taxon>Thermomonosporaceae</taxon>
        <taxon>Actinomadura</taxon>
    </lineage>
</organism>
<evidence type="ECO:0000256" key="2">
    <source>
        <dbReference type="ARBA" id="ARBA00023002"/>
    </source>
</evidence>
<dbReference type="InterPro" id="IPR020904">
    <property type="entry name" value="Sc_DH/Rdtase_CS"/>
</dbReference>
<dbReference type="PROSITE" id="PS00061">
    <property type="entry name" value="ADH_SHORT"/>
    <property type="match status" value="1"/>
</dbReference>
<reference evidence="5 6" key="1">
    <citation type="submission" date="2019-09" db="EMBL/GenBank/DDBJ databases">
        <title>Actinomadura physcomitrii sp. nov., a novel actinomycete isolated from moss [Physcomitrium sphaericum (Ludw) Fuernr].</title>
        <authorList>
            <person name="Zhuang X."/>
            <person name="Liu C."/>
        </authorList>
    </citation>
    <scope>NUCLEOTIDE SEQUENCE [LARGE SCALE GENOMIC DNA]</scope>
    <source>
        <strain evidence="5 6">HMC1</strain>
    </source>
</reference>
<evidence type="ECO:0000259" key="4">
    <source>
        <dbReference type="SMART" id="SM00822"/>
    </source>
</evidence>
<evidence type="ECO:0000313" key="5">
    <source>
        <dbReference type="EMBL" id="KAB2340400.1"/>
    </source>
</evidence>
<comment type="similarity">
    <text evidence="1 3">Belongs to the short-chain dehydrogenases/reductases (SDR) family.</text>
</comment>
<dbReference type="SUPFAM" id="SSF51735">
    <property type="entry name" value="NAD(P)-binding Rossmann-fold domains"/>
    <property type="match status" value="1"/>
</dbReference>
<dbReference type="RefSeq" id="WP_151569842.1">
    <property type="nucleotide sequence ID" value="NZ_WBMT01000030.1"/>
</dbReference>
<dbReference type="InterPro" id="IPR050259">
    <property type="entry name" value="SDR"/>
</dbReference>
<comment type="caution">
    <text evidence="5">The sequence shown here is derived from an EMBL/GenBank/DDBJ whole genome shotgun (WGS) entry which is preliminary data.</text>
</comment>
<accession>A0A6H9YLQ8</accession>